<dbReference type="GO" id="GO:1902777">
    <property type="term" value="P:6-sulfoquinovose(1-) catabolic process"/>
    <property type="evidence" value="ECO:0007669"/>
    <property type="project" value="TreeGrafter"/>
</dbReference>
<dbReference type="EMBL" id="PFSJ01000019">
    <property type="protein sequence ID" value="PJC23629.1"/>
    <property type="molecule type" value="Genomic_DNA"/>
</dbReference>
<dbReference type="InterPro" id="IPR050552">
    <property type="entry name" value="LacD_aldolase"/>
</dbReference>
<protein>
    <recommendedName>
        <fullName evidence="5">Tagatose-bisphosphate aldolase</fullName>
    </recommendedName>
</protein>
<evidence type="ECO:0000313" key="3">
    <source>
        <dbReference type="EMBL" id="PJC23629.1"/>
    </source>
</evidence>
<keyword evidence="2" id="KW-0456">Lyase</keyword>
<accession>A0A2M8ELL1</accession>
<dbReference type="SUPFAM" id="SSF51569">
    <property type="entry name" value="Aldolase"/>
    <property type="match status" value="1"/>
</dbReference>
<comment type="similarity">
    <text evidence="1">Belongs to the aldolase LacD family.</text>
</comment>
<name>A0A2M8ELL1_UNCKA</name>
<dbReference type="InterPro" id="IPR002915">
    <property type="entry name" value="DeoC/FbaB/LacD_aldolase"/>
</dbReference>
<dbReference type="SMART" id="SM01133">
    <property type="entry name" value="DeoC"/>
    <property type="match status" value="1"/>
</dbReference>
<dbReference type="InterPro" id="IPR013785">
    <property type="entry name" value="Aldolase_TIM"/>
</dbReference>
<comment type="caution">
    <text evidence="3">The sequence shown here is derived from an EMBL/GenBank/DDBJ whole genome shotgun (WGS) entry which is preliminary data.</text>
</comment>
<dbReference type="AlphaFoldDB" id="A0A2M8ELL1"/>
<dbReference type="PANTHER" id="PTHR39340">
    <property type="entry name" value="SULFOFRUCTOSEPHOSPHATE ALDOLASE"/>
    <property type="match status" value="1"/>
</dbReference>
<sequence>MELSSIANTNGYIKIAAFDHRSSLVKLITEEKMSEFKVLCAQLFSPYSTAILVDPEYGKEAITIAKNNNIGVLLSREQSVSGDDTEERRIFLSEKYTASRLKSLGATAIKLFFYYNRDASNSLEKINIIKALHEETKNADLPLLIEPVTYAVDGYAYHRGDATLRAVKDFCGHCDILKLEYPIDPEIEGVRSAIPYLNQISEEIDIPWVLLSRGMKFENYKKALILAKEAGCSGFAVGRAVWQEFANFDSWEDKVKFMETIAVNRMKEISEIWN</sequence>
<dbReference type="Proteomes" id="UP000229756">
    <property type="component" value="Unassembled WGS sequence"/>
</dbReference>
<reference evidence="4" key="1">
    <citation type="submission" date="2017-09" db="EMBL/GenBank/DDBJ databases">
        <title>Depth-based differentiation of microbial function through sediment-hosted aquifers and enrichment of novel symbionts in the deep terrestrial subsurface.</title>
        <authorList>
            <person name="Probst A.J."/>
            <person name="Ladd B."/>
            <person name="Jarett J.K."/>
            <person name="Geller-Mcgrath D.E."/>
            <person name="Sieber C.M.K."/>
            <person name="Emerson J.B."/>
            <person name="Anantharaman K."/>
            <person name="Thomas B.C."/>
            <person name="Malmstrom R."/>
            <person name="Stieglmeier M."/>
            <person name="Klingl A."/>
            <person name="Woyke T."/>
            <person name="Ryan C.M."/>
            <person name="Banfield J.F."/>
        </authorList>
    </citation>
    <scope>NUCLEOTIDE SEQUENCE [LARGE SCALE GENOMIC DNA]</scope>
</reference>
<dbReference type="Pfam" id="PF01791">
    <property type="entry name" value="DeoC"/>
    <property type="match status" value="1"/>
</dbReference>
<dbReference type="GO" id="GO:0061595">
    <property type="term" value="F:6-deoxy-6-sulfofructose-1-phosphate aldolase activity"/>
    <property type="evidence" value="ECO:0007669"/>
    <property type="project" value="TreeGrafter"/>
</dbReference>
<evidence type="ECO:0000313" key="4">
    <source>
        <dbReference type="Proteomes" id="UP000229756"/>
    </source>
</evidence>
<gene>
    <name evidence="3" type="ORF">CO058_02625</name>
</gene>
<dbReference type="PANTHER" id="PTHR39340:SF1">
    <property type="entry name" value="SULFOFRUCTOSEPHOSPHATE ALDOLASE"/>
    <property type="match status" value="1"/>
</dbReference>
<evidence type="ECO:0008006" key="5">
    <source>
        <dbReference type="Google" id="ProtNLM"/>
    </source>
</evidence>
<proteinExistence type="inferred from homology"/>
<evidence type="ECO:0000256" key="1">
    <source>
        <dbReference type="ARBA" id="ARBA00008679"/>
    </source>
</evidence>
<organism evidence="3 4">
    <name type="scientific">candidate division WWE3 bacterium CG_4_9_14_0_2_um_filter_35_11</name>
    <dbReference type="NCBI Taxonomy" id="1975077"/>
    <lineage>
        <taxon>Bacteria</taxon>
        <taxon>Katanobacteria</taxon>
    </lineage>
</organism>
<evidence type="ECO:0000256" key="2">
    <source>
        <dbReference type="ARBA" id="ARBA00023239"/>
    </source>
</evidence>
<dbReference type="Gene3D" id="3.20.20.70">
    <property type="entry name" value="Aldolase class I"/>
    <property type="match status" value="1"/>
</dbReference>